<protein>
    <submittedName>
        <fullName evidence="1">Uncharacterized protein</fullName>
    </submittedName>
</protein>
<keyword evidence="2" id="KW-1185">Reference proteome</keyword>
<dbReference type="EMBL" id="JBEDUW010000272">
    <property type="protein sequence ID" value="KAK9901897.1"/>
    <property type="molecule type" value="Genomic_DNA"/>
</dbReference>
<name>A0AAW1VIW5_RUBAR</name>
<gene>
    <name evidence="1" type="ORF">M0R45_001855</name>
</gene>
<reference evidence="1 2" key="1">
    <citation type="journal article" date="2023" name="G3 (Bethesda)">
        <title>A chromosome-length genome assembly and annotation of blackberry (Rubus argutus, cv. 'Hillquist').</title>
        <authorList>
            <person name="Bruna T."/>
            <person name="Aryal R."/>
            <person name="Dudchenko O."/>
            <person name="Sargent D.J."/>
            <person name="Mead D."/>
            <person name="Buti M."/>
            <person name="Cavallini A."/>
            <person name="Hytonen T."/>
            <person name="Andres J."/>
            <person name="Pham M."/>
            <person name="Weisz D."/>
            <person name="Mascagni F."/>
            <person name="Usai G."/>
            <person name="Natali L."/>
            <person name="Bassil N."/>
            <person name="Fernandez G.E."/>
            <person name="Lomsadze A."/>
            <person name="Armour M."/>
            <person name="Olukolu B."/>
            <person name="Poorten T."/>
            <person name="Britton C."/>
            <person name="Davik J."/>
            <person name="Ashrafi H."/>
            <person name="Aiden E.L."/>
            <person name="Borodovsky M."/>
            <person name="Worthington M."/>
        </authorList>
    </citation>
    <scope>NUCLEOTIDE SEQUENCE [LARGE SCALE GENOMIC DNA]</scope>
    <source>
        <strain evidence="1">PI 553951</strain>
    </source>
</reference>
<dbReference type="Proteomes" id="UP001457282">
    <property type="component" value="Unassembled WGS sequence"/>
</dbReference>
<comment type="caution">
    <text evidence="1">The sequence shown here is derived from an EMBL/GenBank/DDBJ whole genome shotgun (WGS) entry which is preliminary data.</text>
</comment>
<sequence length="83" mass="9473">MAAVDSSMAWLMDHELIIARLVGAVDWASWSVGDAAWAHGGMRIMHGFGDVWFGLMRADLVMYRNDQRKRKCKGGMAVKWWFL</sequence>
<proteinExistence type="predicted"/>
<evidence type="ECO:0000313" key="2">
    <source>
        <dbReference type="Proteomes" id="UP001457282"/>
    </source>
</evidence>
<organism evidence="1 2">
    <name type="scientific">Rubus argutus</name>
    <name type="common">Southern blackberry</name>
    <dbReference type="NCBI Taxonomy" id="59490"/>
    <lineage>
        <taxon>Eukaryota</taxon>
        <taxon>Viridiplantae</taxon>
        <taxon>Streptophyta</taxon>
        <taxon>Embryophyta</taxon>
        <taxon>Tracheophyta</taxon>
        <taxon>Spermatophyta</taxon>
        <taxon>Magnoliopsida</taxon>
        <taxon>eudicotyledons</taxon>
        <taxon>Gunneridae</taxon>
        <taxon>Pentapetalae</taxon>
        <taxon>rosids</taxon>
        <taxon>fabids</taxon>
        <taxon>Rosales</taxon>
        <taxon>Rosaceae</taxon>
        <taxon>Rosoideae</taxon>
        <taxon>Rosoideae incertae sedis</taxon>
        <taxon>Rubus</taxon>
    </lineage>
</organism>
<evidence type="ECO:0000313" key="1">
    <source>
        <dbReference type="EMBL" id="KAK9901897.1"/>
    </source>
</evidence>
<dbReference type="AlphaFoldDB" id="A0AAW1VIW5"/>
<accession>A0AAW1VIW5</accession>